<evidence type="ECO:0000256" key="1">
    <source>
        <dbReference type="SAM" id="SignalP"/>
    </source>
</evidence>
<evidence type="ECO:0000313" key="2">
    <source>
        <dbReference type="EMBL" id="MCX8525132.1"/>
    </source>
</evidence>
<name>A0ABT3XTW3_9FLAO</name>
<gene>
    <name evidence="2" type="ORF">OF897_14525</name>
</gene>
<sequence>MKKLFSFIIFMIYSFSFAQNCRYQVAINSENLKATGKFKLTIVSTDSQSFKIPKKINLCNLRLIDLEMYDESKKSFEKINLAKKDIDCFDFKDKSIKLKPAKTNIYTVDIKSDLAVLQSTDFFETFNDRKYRFKISFPLDSYARCGESNKLITD</sequence>
<feature type="chain" id="PRO_5046586127" evidence="1">
    <location>
        <begin position="19"/>
        <end position="154"/>
    </location>
</feature>
<keyword evidence="3" id="KW-1185">Reference proteome</keyword>
<organism evidence="2 3">
    <name type="scientific">Chryseobacterium formosus</name>
    <dbReference type="NCBI Taxonomy" id="1537363"/>
    <lineage>
        <taxon>Bacteria</taxon>
        <taxon>Pseudomonadati</taxon>
        <taxon>Bacteroidota</taxon>
        <taxon>Flavobacteriia</taxon>
        <taxon>Flavobacteriales</taxon>
        <taxon>Weeksellaceae</taxon>
        <taxon>Chryseobacterium group</taxon>
        <taxon>Chryseobacterium</taxon>
    </lineage>
</organism>
<comment type="caution">
    <text evidence="2">The sequence shown here is derived from an EMBL/GenBank/DDBJ whole genome shotgun (WGS) entry which is preliminary data.</text>
</comment>
<keyword evidence="1" id="KW-0732">Signal</keyword>
<proteinExistence type="predicted"/>
<reference evidence="2" key="1">
    <citation type="submission" date="2022-10" db="EMBL/GenBank/DDBJ databases">
        <title>Chryseobacterium sp. nov., a novel bacterial species.</title>
        <authorList>
            <person name="Cao Y."/>
        </authorList>
    </citation>
    <scope>NUCLEOTIDE SEQUENCE</scope>
    <source>
        <strain evidence="2">CCTCC AB2015118</strain>
    </source>
</reference>
<feature type="signal peptide" evidence="1">
    <location>
        <begin position="1"/>
        <end position="18"/>
    </location>
</feature>
<dbReference type="Proteomes" id="UP001073122">
    <property type="component" value="Unassembled WGS sequence"/>
</dbReference>
<dbReference type="EMBL" id="JAOVZW010000018">
    <property type="protein sequence ID" value="MCX8525132.1"/>
    <property type="molecule type" value="Genomic_DNA"/>
</dbReference>
<protein>
    <submittedName>
        <fullName evidence="2">Uncharacterized protein</fullName>
    </submittedName>
</protein>
<evidence type="ECO:0000313" key="3">
    <source>
        <dbReference type="Proteomes" id="UP001073122"/>
    </source>
</evidence>
<accession>A0ABT3XTW3</accession>